<name>A0A7C1SCI6_UNCW3</name>
<feature type="domain" description="HIT" evidence="3">
    <location>
        <begin position="5"/>
        <end position="109"/>
    </location>
</feature>
<dbReference type="InterPro" id="IPR036265">
    <property type="entry name" value="HIT-like_sf"/>
</dbReference>
<reference evidence="4" key="1">
    <citation type="journal article" date="2020" name="mSystems">
        <title>Genome- and Community-Level Interaction Insights into Carbon Utilization and Element Cycling Functions of Hydrothermarchaeota in Hydrothermal Sediment.</title>
        <authorList>
            <person name="Zhou Z."/>
            <person name="Liu Y."/>
            <person name="Xu W."/>
            <person name="Pan J."/>
            <person name="Luo Z.H."/>
            <person name="Li M."/>
        </authorList>
    </citation>
    <scope>NUCLEOTIDE SEQUENCE [LARGE SCALE GENOMIC DNA]</scope>
    <source>
        <strain evidence="4">SpSt-265</strain>
    </source>
</reference>
<protein>
    <submittedName>
        <fullName evidence="4">HIT family protein</fullName>
    </submittedName>
</protein>
<evidence type="ECO:0000256" key="2">
    <source>
        <dbReference type="PROSITE-ProRule" id="PRU00464"/>
    </source>
</evidence>
<evidence type="ECO:0000256" key="1">
    <source>
        <dbReference type="PIRSR" id="PIRSR601310-1"/>
    </source>
</evidence>
<gene>
    <name evidence="4" type="ORF">ENP94_01445</name>
</gene>
<dbReference type="Gene3D" id="3.30.428.10">
    <property type="entry name" value="HIT-like"/>
    <property type="match status" value="1"/>
</dbReference>
<organism evidence="4">
    <name type="scientific">candidate division WOR-3 bacterium</name>
    <dbReference type="NCBI Taxonomy" id="2052148"/>
    <lineage>
        <taxon>Bacteria</taxon>
        <taxon>Bacteria division WOR-3</taxon>
    </lineage>
</organism>
<dbReference type="PANTHER" id="PTHR46648:SF1">
    <property type="entry name" value="ADENOSINE 5'-MONOPHOSPHORAMIDASE HNT1"/>
    <property type="match status" value="1"/>
</dbReference>
<dbReference type="GO" id="GO:0003824">
    <property type="term" value="F:catalytic activity"/>
    <property type="evidence" value="ECO:0007669"/>
    <property type="project" value="InterPro"/>
</dbReference>
<dbReference type="AlphaFoldDB" id="A0A7C1SCI6"/>
<accession>A0A7C1SCI6</accession>
<dbReference type="PANTHER" id="PTHR46648">
    <property type="entry name" value="HIT FAMILY PROTEIN 1"/>
    <property type="match status" value="1"/>
</dbReference>
<comment type="caution">
    <text evidence="4">The sequence shown here is derived from an EMBL/GenBank/DDBJ whole genome shotgun (WGS) entry which is preliminary data.</text>
</comment>
<dbReference type="PRINTS" id="PR00332">
    <property type="entry name" value="HISTRIAD"/>
</dbReference>
<dbReference type="EMBL" id="DSLG01000002">
    <property type="protein sequence ID" value="HEA86661.1"/>
    <property type="molecule type" value="Genomic_DNA"/>
</dbReference>
<dbReference type="Pfam" id="PF01230">
    <property type="entry name" value="HIT"/>
    <property type="match status" value="1"/>
</dbReference>
<dbReference type="GO" id="GO:0009117">
    <property type="term" value="P:nucleotide metabolic process"/>
    <property type="evidence" value="ECO:0007669"/>
    <property type="project" value="TreeGrafter"/>
</dbReference>
<dbReference type="SUPFAM" id="SSF54197">
    <property type="entry name" value="HIT-like"/>
    <property type="match status" value="1"/>
</dbReference>
<dbReference type="PROSITE" id="PS51084">
    <property type="entry name" value="HIT_2"/>
    <property type="match status" value="1"/>
</dbReference>
<comment type="caution">
    <text evidence="2">Lacks conserved residue(s) required for the propagation of feature annotation.</text>
</comment>
<dbReference type="InterPro" id="IPR001310">
    <property type="entry name" value="Histidine_triad_HIT"/>
</dbReference>
<sequence>MNDCPFCQIIAGRAPCRKVYEDEQTLAFLDLYPISRGHCLVIPKRHIPLITDIEPQDNIAGPFFRTCYLVARKIKNAFNCEYITMLIRGTRVPHLHMLIIPTIKGEENLLDKTLNLHHFCQIRLQPQFTAAELDAIAEKIRNAQP</sequence>
<proteinExistence type="predicted"/>
<evidence type="ECO:0000259" key="3">
    <source>
        <dbReference type="PROSITE" id="PS51084"/>
    </source>
</evidence>
<evidence type="ECO:0000313" key="4">
    <source>
        <dbReference type="EMBL" id="HEA86661.1"/>
    </source>
</evidence>
<dbReference type="InterPro" id="IPR011146">
    <property type="entry name" value="HIT-like"/>
</dbReference>
<feature type="active site" description="Tele-AMP-histidine intermediate" evidence="1">
    <location>
        <position position="96"/>
    </location>
</feature>